<gene>
    <name evidence="3" type="ORF">OH76DRAFT_1322336</name>
</gene>
<evidence type="ECO:0000256" key="1">
    <source>
        <dbReference type="PROSITE-ProRule" id="PRU00325"/>
    </source>
</evidence>
<organism evidence="3 4">
    <name type="scientific">Lentinus brumalis</name>
    <dbReference type="NCBI Taxonomy" id="2498619"/>
    <lineage>
        <taxon>Eukaryota</taxon>
        <taxon>Fungi</taxon>
        <taxon>Dikarya</taxon>
        <taxon>Basidiomycota</taxon>
        <taxon>Agaricomycotina</taxon>
        <taxon>Agaricomycetes</taxon>
        <taxon>Polyporales</taxon>
        <taxon>Polyporaceae</taxon>
        <taxon>Lentinus</taxon>
    </lineage>
</organism>
<dbReference type="Pfam" id="PF04434">
    <property type="entry name" value="SWIM"/>
    <property type="match status" value="1"/>
</dbReference>
<feature type="domain" description="SWIM-type" evidence="2">
    <location>
        <begin position="684"/>
        <end position="719"/>
    </location>
</feature>
<evidence type="ECO:0000313" key="3">
    <source>
        <dbReference type="EMBL" id="RDX44477.1"/>
    </source>
</evidence>
<accession>A0A371CW31</accession>
<dbReference type="STRING" id="139420.A0A371CW31"/>
<protein>
    <recommendedName>
        <fullName evidence="2">SWIM-type domain-containing protein</fullName>
    </recommendedName>
</protein>
<dbReference type="InterPro" id="IPR007527">
    <property type="entry name" value="Znf_SWIM"/>
</dbReference>
<keyword evidence="4" id="KW-1185">Reference proteome</keyword>
<dbReference type="GO" id="GO:0008270">
    <property type="term" value="F:zinc ion binding"/>
    <property type="evidence" value="ECO:0007669"/>
    <property type="project" value="UniProtKB-KW"/>
</dbReference>
<sequence>PSMAKTIRKKAKILLLTPEEASGQEVELSALRRNSDVYIEELWLTDDQREKLEAIYAFSGHPELCNRQFSVRKPKEQVEVAALLASEGLDPDGRASIGNRWTSRWWMDSEKKGIVTRRELYQCDCGYDHTVRESRTRRVAVAFTGCLAHAEILSEVATGRILMVRGLFTHNDGCKSAFLTRIPHLRLHPEVFSVALKQLSVGAQLADIQATNLALFESRGYAAQPADLSKSPYRWLLQKTDTTSLYRQFNRIRGVRTKIAPQDNIHAWLDPHSPSYKEDIASAVFHYAARTERGERFEVCLATKEMRAAAWKYGHGSQIILDGTFGVCDRRVLLFIAMAVDEQGSGVPLAFFLFSAASGAQNTSASYNTDLLERLLLRWKHSLASSSPEPGAVFAPKVAITDTDLKERGALVKGFPHIWLLLCKFHLRQSWRNHRTRVLKGTSTLHSEVRLRLRKLEETLVDSQEYSEAMAVIQNERAVIAAEVQPKDSELASSAVVHLDYLTNYWMQEALWKSWSGYGRRVAGERLGSEVVMILTTTNHLESFNGVLKRKHLRRWQRGNRRLRIDVLLHLLITSIIPSIFAARALEEREHTRLMGMLKTVPGGAQLVEQCERSRTARRSDKSSPLTAAPYAFLAPDLSRDTQAAELLSAHQISVPTYVEHLRAFEFECFSSLATPTDAHPLQYTIVVGLDGSAACSCPDFRYHGGACKHLRAAILRLGTLRRQGLGFPDISLPATLEDARA</sequence>
<dbReference type="AlphaFoldDB" id="A0A371CW31"/>
<dbReference type="Proteomes" id="UP000256964">
    <property type="component" value="Unassembled WGS sequence"/>
</dbReference>
<dbReference type="EMBL" id="KZ857449">
    <property type="protein sequence ID" value="RDX44477.1"/>
    <property type="molecule type" value="Genomic_DNA"/>
</dbReference>
<evidence type="ECO:0000259" key="2">
    <source>
        <dbReference type="PROSITE" id="PS50966"/>
    </source>
</evidence>
<dbReference type="OrthoDB" id="2422225at2759"/>
<dbReference type="PROSITE" id="PS50966">
    <property type="entry name" value="ZF_SWIM"/>
    <property type="match status" value="1"/>
</dbReference>
<keyword evidence="1" id="KW-0863">Zinc-finger</keyword>
<feature type="non-terminal residue" evidence="3">
    <location>
        <position position="1"/>
    </location>
</feature>
<name>A0A371CW31_9APHY</name>
<proteinExistence type="predicted"/>
<feature type="non-terminal residue" evidence="3">
    <location>
        <position position="742"/>
    </location>
</feature>
<evidence type="ECO:0000313" key="4">
    <source>
        <dbReference type="Proteomes" id="UP000256964"/>
    </source>
</evidence>
<reference evidence="3 4" key="1">
    <citation type="journal article" date="2018" name="Biotechnol. Biofuels">
        <title>Integrative visual omics of the white-rot fungus Polyporus brumalis exposes the biotechnological potential of its oxidative enzymes for delignifying raw plant biomass.</title>
        <authorList>
            <person name="Miyauchi S."/>
            <person name="Rancon A."/>
            <person name="Drula E."/>
            <person name="Hage H."/>
            <person name="Chaduli D."/>
            <person name="Favel A."/>
            <person name="Grisel S."/>
            <person name="Henrissat B."/>
            <person name="Herpoel-Gimbert I."/>
            <person name="Ruiz-Duenas F.J."/>
            <person name="Chevret D."/>
            <person name="Hainaut M."/>
            <person name="Lin J."/>
            <person name="Wang M."/>
            <person name="Pangilinan J."/>
            <person name="Lipzen A."/>
            <person name="Lesage-Meessen L."/>
            <person name="Navarro D."/>
            <person name="Riley R."/>
            <person name="Grigoriev I.V."/>
            <person name="Zhou S."/>
            <person name="Raouche S."/>
            <person name="Rosso M.N."/>
        </authorList>
    </citation>
    <scope>NUCLEOTIDE SEQUENCE [LARGE SCALE GENOMIC DNA]</scope>
    <source>
        <strain evidence="3 4">BRFM 1820</strain>
    </source>
</reference>
<keyword evidence="1" id="KW-0479">Metal-binding</keyword>
<keyword evidence="1" id="KW-0862">Zinc</keyword>